<reference evidence="1 2" key="1">
    <citation type="submission" date="2023-07" db="EMBL/GenBank/DDBJ databases">
        <title>Closed genoem sequence of Methanosarcinaceae archaeon Ac7.</title>
        <authorList>
            <person name="Poehlein A."/>
            <person name="Protasov E."/>
            <person name="Platt K."/>
            <person name="Reeh H."/>
            <person name="Daniel R."/>
            <person name="Brune A."/>
        </authorList>
    </citation>
    <scope>NUCLEOTIDE SEQUENCE [LARGE SCALE GENOMIC DNA]</scope>
    <source>
        <strain evidence="1 2">Ac7</strain>
    </source>
</reference>
<evidence type="ECO:0000313" key="1">
    <source>
        <dbReference type="EMBL" id="WNY24711.1"/>
    </source>
</evidence>
<gene>
    <name evidence="1" type="ORF">MsAc7_02350</name>
</gene>
<accession>A0AA96ZUU6</accession>
<dbReference type="Proteomes" id="UP001303587">
    <property type="component" value="Chromosome"/>
</dbReference>
<protein>
    <submittedName>
        <fullName evidence="1">Uncharacterized protein</fullName>
    </submittedName>
</protein>
<dbReference type="RefSeq" id="WP_338102785.1">
    <property type="nucleotide sequence ID" value="NZ_CP131060.1"/>
</dbReference>
<dbReference type="AlphaFoldDB" id="A0AA96ZUU6"/>
<sequence length="130" mass="14109">MKKENKIVIVLFLTAFLSVLLLYAFVFSGSFGTGPQQSPVIPTQSDIGKSVYVEGTVLNKKMTFTGENLILNIEGTNQDVLVIFIPKSSGASSIFQKTSVGNKIGVTGIVEEYNGTLEVVVKKETDFKNL</sequence>
<name>A0AA96ZUU6_9EURY</name>
<proteinExistence type="predicted"/>
<evidence type="ECO:0000313" key="2">
    <source>
        <dbReference type="Proteomes" id="UP001303587"/>
    </source>
</evidence>
<keyword evidence="2" id="KW-1185">Reference proteome</keyword>
<dbReference type="EMBL" id="CP131060">
    <property type="protein sequence ID" value="WNY24711.1"/>
    <property type="molecule type" value="Genomic_DNA"/>
</dbReference>
<dbReference type="GeneID" id="89229360"/>
<organism evidence="1 2">
    <name type="scientific">Methanolapillus millepedarum</name>
    <dbReference type="NCBI Taxonomy" id="3028296"/>
    <lineage>
        <taxon>Archaea</taxon>
        <taxon>Methanobacteriati</taxon>
        <taxon>Methanobacteriota</taxon>
        <taxon>Stenosarchaea group</taxon>
        <taxon>Methanomicrobia</taxon>
        <taxon>Methanosarcinales</taxon>
        <taxon>Methanosarcinaceae</taxon>
        <taxon>Methanolapillus</taxon>
    </lineage>
</organism>